<comment type="caution">
    <text evidence="1">The sequence shown here is derived from an EMBL/GenBank/DDBJ whole genome shotgun (WGS) entry which is preliminary data.</text>
</comment>
<dbReference type="AlphaFoldDB" id="A0A2D0INT0"/>
<gene>
    <name evidence="2" type="ORF">BDE27_2595</name>
    <name evidence="1" type="ORF">Xehl_02747</name>
</gene>
<dbReference type="Proteomes" id="UP000283568">
    <property type="component" value="Unassembled WGS sequence"/>
</dbReference>
<dbReference type="EMBL" id="NIBT01000014">
    <property type="protein sequence ID" value="PHM23478.1"/>
    <property type="molecule type" value="Genomic_DNA"/>
</dbReference>
<organism evidence="1 3">
    <name type="scientific">Xenorhabdus ehlersii</name>
    <dbReference type="NCBI Taxonomy" id="290111"/>
    <lineage>
        <taxon>Bacteria</taxon>
        <taxon>Pseudomonadati</taxon>
        <taxon>Pseudomonadota</taxon>
        <taxon>Gammaproteobacteria</taxon>
        <taxon>Enterobacterales</taxon>
        <taxon>Morganellaceae</taxon>
        <taxon>Xenorhabdus</taxon>
    </lineage>
</organism>
<name>A0A2D0INT0_9GAMM</name>
<evidence type="ECO:0000313" key="4">
    <source>
        <dbReference type="Proteomes" id="UP000283568"/>
    </source>
</evidence>
<reference evidence="1 3" key="1">
    <citation type="journal article" date="2017" name="Nat. Microbiol.">
        <title>Natural product diversity associated with the nematode symbionts Photorhabdus and Xenorhabdus.</title>
        <authorList>
            <person name="Tobias N.J."/>
            <person name="Wolff H."/>
            <person name="Djahanschiri B."/>
            <person name="Grundmann F."/>
            <person name="Kronenwerth M."/>
            <person name="Shi Y.M."/>
            <person name="Simonyi S."/>
            <person name="Grun P."/>
            <person name="Shapiro-Ilan D."/>
            <person name="Pidot S.J."/>
            <person name="Stinear T.P."/>
            <person name="Ebersberger I."/>
            <person name="Bode H.B."/>
        </authorList>
    </citation>
    <scope>NUCLEOTIDE SEQUENCE [LARGE SCALE GENOMIC DNA]</scope>
    <source>
        <strain evidence="1 3">DSM 16337</strain>
    </source>
</reference>
<evidence type="ECO:0000313" key="2">
    <source>
        <dbReference type="EMBL" id="RKE90700.1"/>
    </source>
</evidence>
<sequence>MKSLEDIILSPPTFPQAHGTDTINIHDLRIMNTEYILMEVPRYDDAKTGDEIDGYLYLSNDNSVVIKNRPYSVSPSTLHTSPYTLLFPVDEISKYGDYQAKYKIISHGNERESPTVNIKFIFFDSSRLSDYIPSVPEATGKQGTLLTKDDYYRLDQLKVIVPVYEGMAPGHTVRVLWKGRRSDITYVSPIQTVNNVIPMTFYIPRMEFIDTIGDTATLHFSVTRTPGDVVEYSGDLQLEIEGQTLNLPAPNLEYNDDSIQVIIRYPDMRLNQTVNIRLVGQTMWQTNYQILDNVERIAIDIPYDWAQENSGKLVLIDYAVGDIYGSRDSFSHILRRVL</sequence>
<dbReference type="RefSeq" id="WP_099132821.1">
    <property type="nucleotide sequence ID" value="NZ_CAWNOJ010000025.1"/>
</dbReference>
<protein>
    <submittedName>
        <fullName evidence="1">Uncharacterized protein</fullName>
    </submittedName>
</protein>
<proteinExistence type="predicted"/>
<dbReference type="Proteomes" id="UP000225605">
    <property type="component" value="Unassembled WGS sequence"/>
</dbReference>
<keyword evidence="4" id="KW-1185">Reference proteome</keyword>
<reference evidence="2 4" key="2">
    <citation type="submission" date="2018-09" db="EMBL/GenBank/DDBJ databases">
        <title>Genomic Encyclopedia of Archaeal and Bacterial Type Strains, Phase II (KMG-II): from individual species to whole genera.</title>
        <authorList>
            <person name="Goeker M."/>
        </authorList>
    </citation>
    <scope>NUCLEOTIDE SEQUENCE [LARGE SCALE GENOMIC DNA]</scope>
    <source>
        <strain evidence="2 4">DSM 16337</strain>
    </source>
</reference>
<evidence type="ECO:0000313" key="1">
    <source>
        <dbReference type="EMBL" id="PHM23478.1"/>
    </source>
</evidence>
<evidence type="ECO:0000313" key="3">
    <source>
        <dbReference type="Proteomes" id="UP000225605"/>
    </source>
</evidence>
<dbReference type="OrthoDB" id="6439978at2"/>
<dbReference type="EMBL" id="RAQI01000003">
    <property type="protein sequence ID" value="RKE90700.1"/>
    <property type="molecule type" value="Genomic_DNA"/>
</dbReference>
<accession>A0A2D0INT0</accession>